<name>A0AAW2R601_SESRA</name>
<dbReference type="AlphaFoldDB" id="A0AAW2R601"/>
<accession>A0AAW2R601</accession>
<dbReference type="Gene3D" id="1.10.10.60">
    <property type="entry name" value="Homeodomain-like"/>
    <property type="match status" value="1"/>
</dbReference>
<evidence type="ECO:0000256" key="2">
    <source>
        <dbReference type="ARBA" id="ARBA00023015"/>
    </source>
</evidence>
<dbReference type="InterPro" id="IPR017930">
    <property type="entry name" value="Myb_dom"/>
</dbReference>
<dbReference type="PROSITE" id="PS51294">
    <property type="entry name" value="HTH_MYB"/>
    <property type="match status" value="1"/>
</dbReference>
<feature type="domain" description="HTH myb-type" evidence="6">
    <location>
        <begin position="58"/>
        <end position="118"/>
    </location>
</feature>
<keyword evidence="2" id="KW-0805">Transcription regulation</keyword>
<dbReference type="NCBIfam" id="TIGR01557">
    <property type="entry name" value="myb_SHAQKYF"/>
    <property type="match status" value="1"/>
</dbReference>
<feature type="compositionally biased region" description="Basic and acidic residues" evidence="5">
    <location>
        <begin position="219"/>
        <end position="243"/>
    </location>
</feature>
<keyword evidence="3" id="KW-0804">Transcription</keyword>
<feature type="region of interest" description="Disordered" evidence="5">
    <location>
        <begin position="217"/>
        <end position="249"/>
    </location>
</feature>
<keyword evidence="4" id="KW-0539">Nucleus</keyword>
<feature type="region of interest" description="Disordered" evidence="5">
    <location>
        <begin position="1"/>
        <end position="56"/>
    </location>
</feature>
<sequence length="377" mass="42839">MDSGEKECSKTSPSEKNNDDEDESEGKNESCTVKDGGSSSNSTVEESEKKPSVRPYVRSKMPRLRWTPDLHMRFVHAVERLGGQERATPKLVLQLMNIKGLNIAHVKSHLQMYRSKKIDESNQGLMDHRLFMEGVDRNVYNLSQFPLLPSFNQRQNYSNLRYGDPSWSPHGKWMHNSAIGQNTISHKTRPGFYDTITERLIGSHFYRSANLDLCSRTSSHTDRSTWRRNEGFKEEYGPPHRQESWLGQSRQNPIQLNSSKLIQNRVHHEQRISSDTAKSNLPTSSAGQTMRDTTAGLKRKASDSDHELDLNLSLALESRNELEQKGTLIMNDDEHLSLSLFTSRPSSSNLSKKLKEDEAVDVQQNAIRGASTLDLTL</sequence>
<dbReference type="GO" id="GO:0005634">
    <property type="term" value="C:nucleus"/>
    <property type="evidence" value="ECO:0007669"/>
    <property type="project" value="UniProtKB-SubCell"/>
</dbReference>
<dbReference type="SUPFAM" id="SSF46689">
    <property type="entry name" value="Homeodomain-like"/>
    <property type="match status" value="1"/>
</dbReference>
<dbReference type="PANTHER" id="PTHR31314">
    <property type="entry name" value="MYB FAMILY TRANSCRIPTION FACTOR PHL7-LIKE"/>
    <property type="match status" value="1"/>
</dbReference>
<evidence type="ECO:0000256" key="3">
    <source>
        <dbReference type="ARBA" id="ARBA00023163"/>
    </source>
</evidence>
<evidence type="ECO:0000256" key="5">
    <source>
        <dbReference type="SAM" id="MobiDB-lite"/>
    </source>
</evidence>
<organism evidence="7">
    <name type="scientific">Sesamum radiatum</name>
    <name type="common">Black benniseed</name>
    <dbReference type="NCBI Taxonomy" id="300843"/>
    <lineage>
        <taxon>Eukaryota</taxon>
        <taxon>Viridiplantae</taxon>
        <taxon>Streptophyta</taxon>
        <taxon>Embryophyta</taxon>
        <taxon>Tracheophyta</taxon>
        <taxon>Spermatophyta</taxon>
        <taxon>Magnoliopsida</taxon>
        <taxon>eudicotyledons</taxon>
        <taxon>Gunneridae</taxon>
        <taxon>Pentapetalae</taxon>
        <taxon>asterids</taxon>
        <taxon>lamiids</taxon>
        <taxon>Lamiales</taxon>
        <taxon>Pedaliaceae</taxon>
        <taxon>Sesamum</taxon>
    </lineage>
</organism>
<dbReference type="InterPro" id="IPR009057">
    <property type="entry name" value="Homeodomain-like_sf"/>
</dbReference>
<reference evidence="7" key="1">
    <citation type="submission" date="2020-06" db="EMBL/GenBank/DDBJ databases">
        <authorList>
            <person name="Li T."/>
            <person name="Hu X."/>
            <person name="Zhang T."/>
            <person name="Song X."/>
            <person name="Zhang H."/>
            <person name="Dai N."/>
            <person name="Sheng W."/>
            <person name="Hou X."/>
            <person name="Wei L."/>
        </authorList>
    </citation>
    <scope>NUCLEOTIDE SEQUENCE</scope>
    <source>
        <strain evidence="7">G02</strain>
        <tissue evidence="7">Leaf</tissue>
    </source>
</reference>
<dbReference type="EMBL" id="JACGWJ010000014">
    <property type="protein sequence ID" value="KAL0375376.1"/>
    <property type="molecule type" value="Genomic_DNA"/>
</dbReference>
<proteinExistence type="predicted"/>
<reference evidence="7" key="2">
    <citation type="journal article" date="2024" name="Plant">
        <title>Genomic evolution and insights into agronomic trait innovations of Sesamum species.</title>
        <authorList>
            <person name="Miao H."/>
            <person name="Wang L."/>
            <person name="Qu L."/>
            <person name="Liu H."/>
            <person name="Sun Y."/>
            <person name="Le M."/>
            <person name="Wang Q."/>
            <person name="Wei S."/>
            <person name="Zheng Y."/>
            <person name="Lin W."/>
            <person name="Duan Y."/>
            <person name="Cao H."/>
            <person name="Xiong S."/>
            <person name="Wang X."/>
            <person name="Wei L."/>
            <person name="Li C."/>
            <person name="Ma Q."/>
            <person name="Ju M."/>
            <person name="Zhao R."/>
            <person name="Li G."/>
            <person name="Mu C."/>
            <person name="Tian Q."/>
            <person name="Mei H."/>
            <person name="Zhang T."/>
            <person name="Gao T."/>
            <person name="Zhang H."/>
        </authorList>
    </citation>
    <scope>NUCLEOTIDE SEQUENCE</scope>
    <source>
        <strain evidence="7">G02</strain>
    </source>
</reference>
<dbReference type="Pfam" id="PF00249">
    <property type="entry name" value="Myb_DNA-binding"/>
    <property type="match status" value="1"/>
</dbReference>
<feature type="compositionally biased region" description="Polar residues" evidence="5">
    <location>
        <begin position="273"/>
        <end position="292"/>
    </location>
</feature>
<dbReference type="InterPro" id="IPR006447">
    <property type="entry name" value="Myb_dom_plants"/>
</dbReference>
<evidence type="ECO:0000259" key="6">
    <source>
        <dbReference type="PROSITE" id="PS51294"/>
    </source>
</evidence>
<dbReference type="InterPro" id="IPR046955">
    <property type="entry name" value="PHR1-like"/>
</dbReference>
<dbReference type="InterPro" id="IPR001005">
    <property type="entry name" value="SANT/Myb"/>
</dbReference>
<evidence type="ECO:0000256" key="1">
    <source>
        <dbReference type="ARBA" id="ARBA00004123"/>
    </source>
</evidence>
<evidence type="ECO:0000256" key="4">
    <source>
        <dbReference type="ARBA" id="ARBA00023242"/>
    </source>
</evidence>
<comment type="subcellular location">
    <subcellularLocation>
        <location evidence="1">Nucleus</location>
    </subcellularLocation>
</comment>
<comment type="caution">
    <text evidence="7">The sequence shown here is derived from an EMBL/GenBank/DDBJ whole genome shotgun (WGS) entry which is preliminary data.</text>
</comment>
<dbReference type="FunFam" id="1.10.10.60:FF:000002">
    <property type="entry name" value="Myb family transcription factor"/>
    <property type="match status" value="1"/>
</dbReference>
<dbReference type="GO" id="GO:0003700">
    <property type="term" value="F:DNA-binding transcription factor activity"/>
    <property type="evidence" value="ECO:0007669"/>
    <property type="project" value="InterPro"/>
</dbReference>
<evidence type="ECO:0000313" key="7">
    <source>
        <dbReference type="EMBL" id="KAL0375376.1"/>
    </source>
</evidence>
<dbReference type="PANTHER" id="PTHR31314:SF168">
    <property type="entry name" value="MYB-LIKE HTH TRANSCRIPTIONAL REGULATOR FAMILY PROTEIN"/>
    <property type="match status" value="1"/>
</dbReference>
<protein>
    <submittedName>
        <fullName evidence="7">Myb family transcription factor</fullName>
    </submittedName>
</protein>
<gene>
    <name evidence="7" type="ORF">Sradi_3453300</name>
</gene>
<feature type="region of interest" description="Disordered" evidence="5">
    <location>
        <begin position="265"/>
        <end position="304"/>
    </location>
</feature>
<dbReference type="GO" id="GO:0003677">
    <property type="term" value="F:DNA binding"/>
    <property type="evidence" value="ECO:0007669"/>
    <property type="project" value="InterPro"/>
</dbReference>